<evidence type="ECO:0000313" key="1">
    <source>
        <dbReference type="EMBL" id="KIK77184.1"/>
    </source>
</evidence>
<organism evidence="1 2">
    <name type="scientific">Paxillus rubicundulus Ve08.2h10</name>
    <dbReference type="NCBI Taxonomy" id="930991"/>
    <lineage>
        <taxon>Eukaryota</taxon>
        <taxon>Fungi</taxon>
        <taxon>Dikarya</taxon>
        <taxon>Basidiomycota</taxon>
        <taxon>Agaricomycotina</taxon>
        <taxon>Agaricomycetes</taxon>
        <taxon>Agaricomycetidae</taxon>
        <taxon>Boletales</taxon>
        <taxon>Paxilineae</taxon>
        <taxon>Paxillaceae</taxon>
        <taxon>Paxillus</taxon>
    </lineage>
</organism>
<gene>
    <name evidence="1" type="ORF">PAXRUDRAFT_17663</name>
</gene>
<evidence type="ECO:0000313" key="2">
    <source>
        <dbReference type="Proteomes" id="UP000054538"/>
    </source>
</evidence>
<accession>A0A0D0D9M4</accession>
<reference evidence="1 2" key="1">
    <citation type="submission" date="2014-04" db="EMBL/GenBank/DDBJ databases">
        <authorList>
            <consortium name="DOE Joint Genome Institute"/>
            <person name="Kuo A."/>
            <person name="Kohler A."/>
            <person name="Jargeat P."/>
            <person name="Nagy L.G."/>
            <person name="Floudas D."/>
            <person name="Copeland A."/>
            <person name="Barry K.W."/>
            <person name="Cichocki N."/>
            <person name="Veneault-Fourrey C."/>
            <person name="LaButti K."/>
            <person name="Lindquist E.A."/>
            <person name="Lipzen A."/>
            <person name="Lundell T."/>
            <person name="Morin E."/>
            <person name="Murat C."/>
            <person name="Sun H."/>
            <person name="Tunlid A."/>
            <person name="Henrissat B."/>
            <person name="Grigoriev I.V."/>
            <person name="Hibbett D.S."/>
            <person name="Martin F."/>
            <person name="Nordberg H.P."/>
            <person name="Cantor M.N."/>
            <person name="Hua S.X."/>
        </authorList>
    </citation>
    <scope>NUCLEOTIDE SEQUENCE [LARGE SCALE GENOMIC DNA]</scope>
    <source>
        <strain evidence="1 2">Ve08.2h10</strain>
    </source>
</reference>
<dbReference type="Proteomes" id="UP000054538">
    <property type="component" value="Unassembled WGS sequence"/>
</dbReference>
<keyword evidence="2" id="KW-1185">Reference proteome</keyword>
<dbReference type="InParanoid" id="A0A0D0D9M4"/>
<sequence length="63" mass="7018">MITHAPWDNTTNSLSPLTCNHNEHMQYDTTTTCKTTGNREGERTTNEAMMITHPGACAMAYLT</sequence>
<proteinExistence type="predicted"/>
<protein>
    <submittedName>
        <fullName evidence="1">Unplaced genomic scaffold scaffold_2271, whole genome shotgun sequence</fullName>
    </submittedName>
</protein>
<name>A0A0D0D9M4_9AGAM</name>
<reference evidence="2" key="2">
    <citation type="submission" date="2015-01" db="EMBL/GenBank/DDBJ databases">
        <title>Evolutionary Origins and Diversification of the Mycorrhizal Mutualists.</title>
        <authorList>
            <consortium name="DOE Joint Genome Institute"/>
            <consortium name="Mycorrhizal Genomics Consortium"/>
            <person name="Kohler A."/>
            <person name="Kuo A."/>
            <person name="Nagy L.G."/>
            <person name="Floudas D."/>
            <person name="Copeland A."/>
            <person name="Barry K.W."/>
            <person name="Cichocki N."/>
            <person name="Veneault-Fourrey C."/>
            <person name="LaButti K."/>
            <person name="Lindquist E.A."/>
            <person name="Lipzen A."/>
            <person name="Lundell T."/>
            <person name="Morin E."/>
            <person name="Murat C."/>
            <person name="Riley R."/>
            <person name="Ohm R."/>
            <person name="Sun H."/>
            <person name="Tunlid A."/>
            <person name="Henrissat B."/>
            <person name="Grigoriev I.V."/>
            <person name="Hibbett D.S."/>
            <person name="Martin F."/>
        </authorList>
    </citation>
    <scope>NUCLEOTIDE SEQUENCE [LARGE SCALE GENOMIC DNA]</scope>
    <source>
        <strain evidence="2">Ve08.2h10</strain>
    </source>
</reference>
<dbReference type="HOGENOM" id="CLU_208066_0_0_1"/>
<dbReference type="EMBL" id="KN827093">
    <property type="protein sequence ID" value="KIK77184.1"/>
    <property type="molecule type" value="Genomic_DNA"/>
</dbReference>
<dbReference type="AlphaFoldDB" id="A0A0D0D9M4"/>